<reference evidence="3" key="1">
    <citation type="submission" date="2025-08" db="UniProtKB">
        <authorList>
            <consortium name="RefSeq"/>
        </authorList>
    </citation>
    <scope>IDENTIFICATION</scope>
</reference>
<organism evidence="2 3">
    <name type="scientific">Priapulus caudatus</name>
    <name type="common">Priapulid worm</name>
    <dbReference type="NCBI Taxonomy" id="37621"/>
    <lineage>
        <taxon>Eukaryota</taxon>
        <taxon>Metazoa</taxon>
        <taxon>Ecdysozoa</taxon>
        <taxon>Scalidophora</taxon>
        <taxon>Priapulida</taxon>
        <taxon>Priapulimorpha</taxon>
        <taxon>Priapulimorphida</taxon>
        <taxon>Priapulidae</taxon>
        <taxon>Priapulus</taxon>
    </lineage>
</organism>
<dbReference type="Pfam" id="PF24536">
    <property type="entry name" value="NXPE4_C"/>
    <property type="match status" value="1"/>
</dbReference>
<dbReference type="InterPro" id="IPR057106">
    <property type="entry name" value="NXPE4_C"/>
</dbReference>
<dbReference type="PANTHER" id="PTHR14776:SF1">
    <property type="entry name" value="CADHERIN-LIKE AND PC-ESTERASE DOMAIN-CONTAINING PROTEIN 1"/>
    <property type="match status" value="1"/>
</dbReference>
<dbReference type="Proteomes" id="UP000695022">
    <property type="component" value="Unplaced"/>
</dbReference>
<protein>
    <submittedName>
        <fullName evidence="3">Cadherin-like and PC-esterase domain-containing protein 1</fullName>
    </submittedName>
</protein>
<dbReference type="GeneID" id="106820113"/>
<name>A0ABM1F6S8_PRICU</name>
<proteinExistence type="predicted"/>
<evidence type="ECO:0000259" key="1">
    <source>
        <dbReference type="Pfam" id="PF24536"/>
    </source>
</evidence>
<keyword evidence="2" id="KW-1185">Reference proteome</keyword>
<dbReference type="PANTHER" id="PTHR14776">
    <property type="entry name" value="CADHERIN-LIKE AND PC-ESTERASE DOMAIN-CONTAINING PROTEIN 1"/>
    <property type="match status" value="1"/>
</dbReference>
<evidence type="ECO:0000313" key="2">
    <source>
        <dbReference type="Proteomes" id="UP000695022"/>
    </source>
</evidence>
<accession>A0ABM1F6S8</accession>
<gene>
    <name evidence="3" type="primary">LOC106820113</name>
</gene>
<dbReference type="RefSeq" id="XP_014680149.1">
    <property type="nucleotide sequence ID" value="XM_014824663.1"/>
</dbReference>
<feature type="domain" description="NXPE C-terminal" evidence="1">
    <location>
        <begin position="40"/>
        <end position="174"/>
    </location>
</feature>
<evidence type="ECO:0000313" key="3">
    <source>
        <dbReference type="RefSeq" id="XP_014680149.1"/>
    </source>
</evidence>
<sequence length="257" mass="29263">MEFAISRLPLCTTGYAPGRWLVPCGSCYDRQSCYWSNAVWQPYDCRYMDLNEKNLQTCLAGRTILFQGDSILHGFFAYIKIALKLKKGTGVASDRHIYVTTSNEGKKVAMQYTRLLALKNDDVVAIPRYFNSELDKLLSAAEKIENTKNTIFALGGSYWMQPAIYKWFMGRLDNAGLTHVTIVIKMDNAVLHHPQIETTTWDPVQHLKRNLAVAHMIESEKPRSQNVKLVNPMNITMPMFQGFFGGYCACHFEQVCV</sequence>